<dbReference type="InterPro" id="IPR022476">
    <property type="entry name" value="Spore_YabP/YqfC"/>
</dbReference>
<keyword evidence="2" id="KW-1185">Reference proteome</keyword>
<comment type="caution">
    <text evidence="1">The sequence shown here is derived from an EMBL/GenBank/DDBJ whole genome shotgun (WGS) entry which is preliminary data.</text>
</comment>
<evidence type="ECO:0000313" key="2">
    <source>
        <dbReference type="Proteomes" id="UP000441717"/>
    </source>
</evidence>
<reference evidence="1 2" key="1">
    <citation type="submission" date="2019-10" db="EMBL/GenBank/DDBJ databases">
        <title>Comparative genomics of sulfur disproportionating microorganisms.</title>
        <authorList>
            <person name="Ward L.M."/>
            <person name="Bertran E."/>
            <person name="Johnston D."/>
        </authorList>
    </citation>
    <scope>NUCLEOTIDE SEQUENCE [LARGE SCALE GENOMIC DNA]</scope>
    <source>
        <strain evidence="1 2">DSM 14055</strain>
    </source>
</reference>
<accession>A0A6N7IMN2</accession>
<name>A0A6N7IMN2_9FIRM</name>
<dbReference type="EMBL" id="WHYR01000005">
    <property type="protein sequence ID" value="MQL51236.1"/>
    <property type="molecule type" value="Genomic_DNA"/>
</dbReference>
<dbReference type="NCBIfam" id="TIGR02856">
    <property type="entry name" value="spore_yqfC"/>
    <property type="match status" value="1"/>
</dbReference>
<dbReference type="InterPro" id="IPR022477">
    <property type="entry name" value="Spore_YqfC"/>
</dbReference>
<dbReference type="Pfam" id="PF07873">
    <property type="entry name" value="YabP"/>
    <property type="match status" value="1"/>
</dbReference>
<evidence type="ECO:0000313" key="1">
    <source>
        <dbReference type="EMBL" id="MQL51236.1"/>
    </source>
</evidence>
<dbReference type="Proteomes" id="UP000441717">
    <property type="component" value="Unassembled WGS sequence"/>
</dbReference>
<sequence length="94" mass="10811">MAWREFKKRVKQQMSDLLEIPSDVVLDLPRIVLMGNLQAFIENHRGILEYTPEMVRIGIADGELEIAGDHLILRNILPDEICVEGIIRTVTFRP</sequence>
<proteinExistence type="predicted"/>
<protein>
    <submittedName>
        <fullName evidence="1">Sporulation protein YqfC</fullName>
    </submittedName>
</protein>
<dbReference type="RefSeq" id="WP_341473721.1">
    <property type="nucleotide sequence ID" value="NZ_WHYR01000005.1"/>
</dbReference>
<organism evidence="1 2">
    <name type="scientific">Desulfofundulus thermobenzoicus</name>
    <dbReference type="NCBI Taxonomy" id="29376"/>
    <lineage>
        <taxon>Bacteria</taxon>
        <taxon>Bacillati</taxon>
        <taxon>Bacillota</taxon>
        <taxon>Clostridia</taxon>
        <taxon>Eubacteriales</taxon>
        <taxon>Peptococcaceae</taxon>
        <taxon>Desulfofundulus</taxon>
    </lineage>
</organism>
<dbReference type="AlphaFoldDB" id="A0A6N7IMN2"/>
<gene>
    <name evidence="1" type="primary">yqfC</name>
    <name evidence="1" type="ORF">GFC01_02960</name>
</gene>